<accession>A0A1R3KS68</accession>
<protein>
    <submittedName>
        <fullName evidence="1">Endo-1,3-1,4-beta-d-glucanase</fullName>
    </submittedName>
</protein>
<keyword evidence="2" id="KW-1185">Reference proteome</keyword>
<evidence type="ECO:0000313" key="2">
    <source>
        <dbReference type="Proteomes" id="UP000187203"/>
    </source>
</evidence>
<evidence type="ECO:0000313" key="1">
    <source>
        <dbReference type="EMBL" id="OMP09878.1"/>
    </source>
</evidence>
<dbReference type="EMBL" id="AWUE01012135">
    <property type="protein sequence ID" value="OMP09878.1"/>
    <property type="molecule type" value="Genomic_DNA"/>
</dbReference>
<gene>
    <name evidence="1" type="ORF">COLO4_05050</name>
</gene>
<proteinExistence type="predicted"/>
<reference evidence="2" key="1">
    <citation type="submission" date="2013-09" db="EMBL/GenBank/DDBJ databases">
        <title>Corchorus olitorius genome sequencing.</title>
        <authorList>
            <person name="Alam M."/>
            <person name="Haque M.S."/>
            <person name="Islam M.S."/>
            <person name="Emdad E.M."/>
            <person name="Islam M.M."/>
            <person name="Ahmed B."/>
            <person name="Halim A."/>
            <person name="Hossen Q.M.M."/>
            <person name="Hossain M.Z."/>
            <person name="Ahmed R."/>
            <person name="Khan M.M."/>
            <person name="Islam R."/>
            <person name="Rashid M.M."/>
            <person name="Khan S.A."/>
            <person name="Rahman M.S."/>
            <person name="Alam M."/>
            <person name="Yahiya A.S."/>
            <person name="Khan M.S."/>
            <person name="Azam M.S."/>
            <person name="Haque T."/>
            <person name="Lashkar M.Z.H."/>
            <person name="Akhand A.I."/>
            <person name="Morshed G."/>
            <person name="Roy S."/>
            <person name="Uddin K.S."/>
            <person name="Rabeya T."/>
            <person name="Hossain A.S."/>
            <person name="Chowdhury A."/>
            <person name="Snigdha A.R."/>
            <person name="Mortoza M.S."/>
            <person name="Matin S.A."/>
            <person name="Hoque S.M.E."/>
            <person name="Islam M.K."/>
            <person name="Roy D.K."/>
            <person name="Haider R."/>
            <person name="Moosa M.M."/>
            <person name="Elias S.M."/>
            <person name="Hasan A.M."/>
            <person name="Jahan S."/>
            <person name="Shafiuddin M."/>
            <person name="Mahmood N."/>
            <person name="Shommy N.S."/>
        </authorList>
    </citation>
    <scope>NUCLEOTIDE SEQUENCE [LARGE SCALE GENOMIC DNA]</scope>
    <source>
        <strain evidence="2">cv. O-4</strain>
    </source>
</reference>
<organism evidence="1 2">
    <name type="scientific">Corchorus olitorius</name>
    <dbReference type="NCBI Taxonomy" id="93759"/>
    <lineage>
        <taxon>Eukaryota</taxon>
        <taxon>Viridiplantae</taxon>
        <taxon>Streptophyta</taxon>
        <taxon>Embryophyta</taxon>
        <taxon>Tracheophyta</taxon>
        <taxon>Spermatophyta</taxon>
        <taxon>Magnoliopsida</taxon>
        <taxon>eudicotyledons</taxon>
        <taxon>Gunneridae</taxon>
        <taxon>Pentapetalae</taxon>
        <taxon>rosids</taxon>
        <taxon>malvids</taxon>
        <taxon>Malvales</taxon>
        <taxon>Malvaceae</taxon>
        <taxon>Grewioideae</taxon>
        <taxon>Apeibeae</taxon>
        <taxon>Corchorus</taxon>
    </lineage>
</organism>
<dbReference type="STRING" id="93759.A0A1R3KS68"/>
<dbReference type="AlphaFoldDB" id="A0A1R3KS68"/>
<name>A0A1R3KS68_9ROSI</name>
<sequence>MIDSEGKARKVVGYWCAVVKILLGSVDSVTEFVKVPIAILGAEIDHLSPLKLVKQFDEILSAKPKNK</sequence>
<comment type="caution">
    <text evidence="1">The sequence shown here is derived from an EMBL/GenBank/DDBJ whole genome shotgun (WGS) entry which is preliminary data.</text>
</comment>
<dbReference type="OrthoDB" id="17560at2759"/>
<dbReference type="Proteomes" id="UP000187203">
    <property type="component" value="Unassembled WGS sequence"/>
</dbReference>